<evidence type="ECO:0000313" key="3">
    <source>
        <dbReference type="Proteomes" id="UP000239480"/>
    </source>
</evidence>
<comment type="caution">
    <text evidence="2">The sequence shown here is derived from an EMBL/GenBank/DDBJ whole genome shotgun (WGS) entry which is preliminary data.</text>
</comment>
<dbReference type="EMBL" id="PVTD01000002">
    <property type="protein sequence ID" value="PRY24896.1"/>
    <property type="molecule type" value="Genomic_DNA"/>
</dbReference>
<keyword evidence="1" id="KW-0812">Transmembrane</keyword>
<feature type="transmembrane region" description="Helical" evidence="1">
    <location>
        <begin position="15"/>
        <end position="33"/>
    </location>
</feature>
<sequence>MAGGRVWQVLEMGDLLVIGGVLLFFVVILYPNIPTWFRRLSYFVRNLALDAVDEAARLSRFVKAGARRLKLSGSTACTSEESPDR</sequence>
<accession>A0A2T0RUL5</accession>
<keyword evidence="3" id="KW-1185">Reference proteome</keyword>
<keyword evidence="1" id="KW-0472">Membrane</keyword>
<dbReference type="AlphaFoldDB" id="A0A2T0RUL5"/>
<proteinExistence type="predicted"/>
<evidence type="ECO:0000313" key="2">
    <source>
        <dbReference type="EMBL" id="PRY24896.1"/>
    </source>
</evidence>
<keyword evidence="1" id="KW-1133">Transmembrane helix</keyword>
<evidence type="ECO:0000256" key="1">
    <source>
        <dbReference type="SAM" id="Phobius"/>
    </source>
</evidence>
<name>A0A2T0RUL5_9RHOB</name>
<gene>
    <name evidence="2" type="ORF">CLV78_10268</name>
</gene>
<reference evidence="2 3" key="1">
    <citation type="submission" date="2018-03" db="EMBL/GenBank/DDBJ databases">
        <title>Genomic Encyclopedia of Archaeal and Bacterial Type Strains, Phase II (KMG-II): from individual species to whole genera.</title>
        <authorList>
            <person name="Goeker M."/>
        </authorList>
    </citation>
    <scope>NUCLEOTIDE SEQUENCE [LARGE SCALE GENOMIC DNA]</scope>
    <source>
        <strain evidence="2 3">DSM 29328</strain>
    </source>
</reference>
<protein>
    <submittedName>
        <fullName evidence="2">Uncharacterized protein</fullName>
    </submittedName>
</protein>
<dbReference type="Proteomes" id="UP000239480">
    <property type="component" value="Unassembled WGS sequence"/>
</dbReference>
<organism evidence="2 3">
    <name type="scientific">Aliiruegeria haliotis</name>
    <dbReference type="NCBI Taxonomy" id="1280846"/>
    <lineage>
        <taxon>Bacteria</taxon>
        <taxon>Pseudomonadati</taxon>
        <taxon>Pseudomonadota</taxon>
        <taxon>Alphaproteobacteria</taxon>
        <taxon>Rhodobacterales</taxon>
        <taxon>Roseobacteraceae</taxon>
        <taxon>Aliiruegeria</taxon>
    </lineage>
</organism>